<feature type="compositionally biased region" description="Basic residues" evidence="1">
    <location>
        <begin position="65"/>
        <end position="77"/>
    </location>
</feature>
<reference evidence="2 3" key="1">
    <citation type="journal article" date="2020" name="Int. J. Syst. Evol. Microbiol.">
        <title>Reclassification of Streptomyces castelarensis and Streptomyces sporoclivatus as later heterotypic synonyms of Streptomyces antimycoticus.</title>
        <authorList>
            <person name="Komaki H."/>
            <person name="Tamura T."/>
        </authorList>
    </citation>
    <scope>NUCLEOTIDE SEQUENCE [LARGE SCALE GENOMIC DNA]</scope>
    <source>
        <strain evidence="2 3">NBRC 100767</strain>
    </source>
</reference>
<feature type="compositionally biased region" description="Polar residues" evidence="1">
    <location>
        <begin position="79"/>
        <end position="88"/>
    </location>
</feature>
<name>A0A499UAG6_9ACTN</name>
<dbReference type="EMBL" id="AP019620">
    <property type="protein sequence ID" value="BBJ37764.1"/>
    <property type="molecule type" value="Genomic_DNA"/>
</dbReference>
<sequence>MRYTRLRCPGRFVPHDGFGHRIRDASRDSTAFPGELSEYVHRLACSPEPLLRADLDLPDLSGPRPPHHRSHANRPHRGTTGSYTTASSHRLDDVGLIDVTRVVLDTAHGRAEKGANTQVRAP</sequence>
<protein>
    <submittedName>
        <fullName evidence="2">Uncharacterized protein</fullName>
    </submittedName>
</protein>
<evidence type="ECO:0000313" key="3">
    <source>
        <dbReference type="Proteomes" id="UP000463951"/>
    </source>
</evidence>
<evidence type="ECO:0000313" key="2">
    <source>
        <dbReference type="EMBL" id="BBJ37764.1"/>
    </source>
</evidence>
<dbReference type="Proteomes" id="UP000463951">
    <property type="component" value="Chromosome"/>
</dbReference>
<evidence type="ECO:0000256" key="1">
    <source>
        <dbReference type="SAM" id="MobiDB-lite"/>
    </source>
</evidence>
<organism evidence="2 3">
    <name type="scientific">Streptomyces antimycoticus</name>
    <dbReference type="NCBI Taxonomy" id="68175"/>
    <lineage>
        <taxon>Bacteria</taxon>
        <taxon>Bacillati</taxon>
        <taxon>Actinomycetota</taxon>
        <taxon>Actinomycetes</taxon>
        <taxon>Kitasatosporales</taxon>
        <taxon>Streptomycetaceae</taxon>
        <taxon>Streptomyces</taxon>
        <taxon>Streptomyces violaceusniger group</taxon>
    </lineage>
</organism>
<feature type="region of interest" description="Disordered" evidence="1">
    <location>
        <begin position="54"/>
        <end position="90"/>
    </location>
</feature>
<accession>A0A499UAG6</accession>
<proteinExistence type="predicted"/>
<gene>
    <name evidence="2" type="ORF">SSPO_004820</name>
</gene>
<dbReference type="AlphaFoldDB" id="A0A499UAG6"/>